<gene>
    <name evidence="1" type="ORF">PTIM40_86</name>
</gene>
<dbReference type="InterPro" id="IPR012668">
    <property type="entry name" value="CHP02466"/>
</dbReference>
<dbReference type="EMBL" id="KP211958">
    <property type="protein sequence ID" value="AJK27513.1"/>
    <property type="molecule type" value="Genomic_DNA"/>
</dbReference>
<dbReference type="RefSeq" id="YP_009188161.1">
    <property type="nucleotide sequence ID" value="NC_028663.1"/>
</dbReference>
<evidence type="ECO:0000313" key="1">
    <source>
        <dbReference type="EMBL" id="AJK27513.1"/>
    </source>
</evidence>
<dbReference type="Pfam" id="PF13759">
    <property type="entry name" value="2OG-FeII_Oxy_5"/>
    <property type="match status" value="1"/>
</dbReference>
<protein>
    <submittedName>
        <fullName evidence="1">Uncharacterized protein</fullName>
    </submittedName>
</protein>
<dbReference type="Gene3D" id="2.60.120.620">
    <property type="entry name" value="q2cbj1_9rhob like domain"/>
    <property type="match status" value="1"/>
</dbReference>
<keyword evidence="2" id="KW-1185">Reference proteome</keyword>
<dbReference type="OrthoDB" id="17978at10239"/>
<sequence>MTQSPLSDNLPSQPVNEVYALFALPVGRYSMPDFPTHKKQIFKWIETQDIRPEHERLAITHNVSQIGKRNTILEDNATLADFLLNKCREYNTESYNYDLDFAISDCYLELATKGALYAPHEHSNCIYSATLLINYVDGHSPLKFRRAVNGSYYPVMQFPNKDYTAFNMTEATVPMNEGDLIIYPSSMTHGYEGNPYDDRVTLTVNFIPNK</sequence>
<name>A0A0C5AIQ7_9CAUD</name>
<accession>A0A0C5AIQ7</accession>
<dbReference type="KEGG" id="vg:26516631"/>
<dbReference type="Proteomes" id="UP000032135">
    <property type="component" value="Segment"/>
</dbReference>
<reference evidence="1 2" key="1">
    <citation type="submission" date="2014-11" db="EMBL/GenBank/DDBJ databases">
        <authorList>
            <person name="Fedida A."/>
            <person name="Lindell D."/>
        </authorList>
    </citation>
    <scope>NUCLEOTIDE SEQUENCE [LARGE SCALE GENOMIC DNA]</scope>
</reference>
<organism evidence="1 2">
    <name type="scientific">Cyanophage P-TIM40</name>
    <dbReference type="NCBI Taxonomy" id="1589733"/>
    <lineage>
        <taxon>Viruses</taxon>
        <taxon>Duplodnaviria</taxon>
        <taxon>Heunggongvirae</taxon>
        <taxon>Uroviricota</taxon>
        <taxon>Caudoviricetes</taxon>
        <taxon>Pantevenvirales</taxon>
        <taxon>Kyanoviridae</taxon>
        <taxon>Libanvirus</taxon>
        <taxon>Libanvirus ptim40</taxon>
    </lineage>
</organism>
<dbReference type="GeneID" id="26516631"/>
<proteinExistence type="predicted"/>
<evidence type="ECO:0000313" key="2">
    <source>
        <dbReference type="Proteomes" id="UP000032135"/>
    </source>
</evidence>